<keyword evidence="9" id="KW-1185">Reference proteome</keyword>
<evidence type="ECO:0000259" key="7">
    <source>
        <dbReference type="PROSITE" id="PS51722"/>
    </source>
</evidence>
<dbReference type="InterPro" id="IPR027417">
    <property type="entry name" value="P-loop_NTPase"/>
</dbReference>
<dbReference type="SUPFAM" id="SSF52540">
    <property type="entry name" value="P-loop containing nucleoside triphosphate hydrolases"/>
    <property type="match status" value="1"/>
</dbReference>
<feature type="binding site" evidence="6">
    <location>
        <begin position="179"/>
        <end position="182"/>
    </location>
    <ligand>
        <name>GTP</name>
        <dbReference type="ChEBI" id="CHEBI:37565"/>
    </ligand>
</feature>
<evidence type="ECO:0000256" key="1">
    <source>
        <dbReference type="ARBA" id="ARBA00022679"/>
    </source>
</evidence>
<dbReference type="InterPro" id="IPR009001">
    <property type="entry name" value="Transl_elong_EF1A/Init_IF2_C"/>
</dbReference>
<keyword evidence="2 6" id="KW-0548">Nucleotidyltransferase</keyword>
<dbReference type="NCBIfam" id="TIGR02034">
    <property type="entry name" value="CysN"/>
    <property type="match status" value="1"/>
</dbReference>
<dbReference type="EC" id="2.7.7.4" evidence="6"/>
<comment type="caution">
    <text evidence="8">The sequence shown here is derived from an EMBL/GenBank/DDBJ whole genome shotgun (WGS) entry which is preliminary data.</text>
</comment>
<dbReference type="SUPFAM" id="SSF50465">
    <property type="entry name" value="EF-Tu/eEF-1alpha/eIF2-gamma C-terminal domain"/>
    <property type="match status" value="1"/>
</dbReference>
<keyword evidence="5 6" id="KW-0342">GTP-binding</keyword>
<dbReference type="NCBIfam" id="NF003478">
    <property type="entry name" value="PRK05124.1"/>
    <property type="match status" value="1"/>
</dbReference>
<dbReference type="CDD" id="cd04095">
    <property type="entry name" value="CysN_NoDQ_III"/>
    <property type="match status" value="1"/>
</dbReference>
<evidence type="ECO:0000256" key="3">
    <source>
        <dbReference type="ARBA" id="ARBA00022741"/>
    </source>
</evidence>
<proteinExistence type="inferred from homology"/>
<dbReference type="InterPro" id="IPR000795">
    <property type="entry name" value="T_Tr_GTP-bd_dom"/>
</dbReference>
<evidence type="ECO:0000313" key="9">
    <source>
        <dbReference type="Proteomes" id="UP001621714"/>
    </source>
</evidence>
<dbReference type="Pfam" id="PF22594">
    <property type="entry name" value="GTP-eEF1A_C"/>
    <property type="match status" value="1"/>
</dbReference>
<dbReference type="SUPFAM" id="SSF50447">
    <property type="entry name" value="Translation proteins"/>
    <property type="match status" value="1"/>
</dbReference>
<evidence type="ECO:0000256" key="2">
    <source>
        <dbReference type="ARBA" id="ARBA00022695"/>
    </source>
</evidence>
<dbReference type="Gene3D" id="3.40.50.300">
    <property type="entry name" value="P-loop containing nucleotide triphosphate hydrolases"/>
    <property type="match status" value="1"/>
</dbReference>
<sequence length="573" mass="63495">MQALDAQPTQQPVYQQQGADLIAQDIQAYLKQHENKQLLRLLTCGSVDDGKSTLIGRLLHDSKMIYEDQLEALQQESKTQGTTGDAVDLALLVDGLQAEREQGITIDVAYRYFSTTHRKFIIADTPGHEQYTRNMATGASNCELAIILMDARKGVLTQTRRHSFIVSLLGIRHLVVAINKMDLVDYSQQVFEQIKRDYLAFAESLDLPEVHFVPLSALKGDNVVSPSSAMPWYSGPALMPLLESVDVAPEEIHQPLRFPVQYVNRPHLNFRGYCGTVASGQVQVGDTLRVLPSGRTSRVQSIVTWEGELAQASAAMAITLTLEDELDISRGDLLVSATEEVEVTDQLDADLVWMAEQPLVQGKTYLLKIGTRQINARISRIHYQTDVNSLEQHPAQQLELNAIAHVSLDLEQPVVADAYRHNRATGRFILIDRLNKNTLAAGMVATSTRQNQISTEAVQASERSAFYGTQAGQILLHGGDANARLALAQQLERALFERGKLTLRLEEGQLPEGLATHQTQLEHWLIHQGLLLLTTCASDAAELQVQLIQATGQLELPNQLSPLLQALKQHQII</sequence>
<evidence type="ECO:0000256" key="6">
    <source>
        <dbReference type="HAMAP-Rule" id="MF_00062"/>
    </source>
</evidence>
<gene>
    <name evidence="6 8" type="primary">cysN</name>
    <name evidence="8" type="ORF">V6U78_05125</name>
</gene>
<feature type="binding site" evidence="6">
    <location>
        <begin position="124"/>
        <end position="128"/>
    </location>
    <ligand>
        <name>GTP</name>
        <dbReference type="ChEBI" id="CHEBI:37565"/>
    </ligand>
</feature>
<dbReference type="HAMAP" id="MF_00062">
    <property type="entry name" value="Sulf_adenylyltr_sub1"/>
    <property type="match status" value="1"/>
</dbReference>
<keyword evidence="4 6" id="KW-0067">ATP-binding</keyword>
<dbReference type="PRINTS" id="PR00315">
    <property type="entry name" value="ELONGATNFCT"/>
</dbReference>
<keyword evidence="1 6" id="KW-0808">Transferase</keyword>
<comment type="function">
    <text evidence="6">With CysD forms the ATP sulfurylase (ATPS) that catalyzes the adenylation of sulfate producing adenosine 5'-phosphosulfate (APS) and diphosphate, the first enzymatic step in sulfur assimilation pathway. APS synthesis involves the formation of a high-energy phosphoric-sulfuric acid anhydride bond driven by GTP hydrolysis by CysN coupled to ATP hydrolysis by CysD.</text>
</comment>
<name>A0ABW8PX34_9GAMM</name>
<dbReference type="InterPro" id="IPR009000">
    <property type="entry name" value="Transl_B-barrel_sf"/>
</dbReference>
<dbReference type="InterPro" id="IPR041757">
    <property type="entry name" value="CysN_GTP-bd"/>
</dbReference>
<dbReference type="InterPro" id="IPR044138">
    <property type="entry name" value="CysN_II"/>
</dbReference>
<dbReference type="EMBL" id="JBANFI010000003">
    <property type="protein sequence ID" value="MFK7160414.1"/>
    <property type="molecule type" value="Genomic_DNA"/>
</dbReference>
<comment type="pathway">
    <text evidence="6">Sulfur metabolism; hydrogen sulfide biosynthesis; sulfite from sulfate: step 1/3.</text>
</comment>
<dbReference type="Proteomes" id="UP001621714">
    <property type="component" value="Unassembled WGS sequence"/>
</dbReference>
<feature type="binding site" evidence="6">
    <location>
        <begin position="45"/>
        <end position="52"/>
    </location>
    <ligand>
        <name>GTP</name>
        <dbReference type="ChEBI" id="CHEBI:37565"/>
    </ligand>
</feature>
<evidence type="ECO:0000256" key="5">
    <source>
        <dbReference type="ARBA" id="ARBA00023134"/>
    </source>
</evidence>
<dbReference type="RefSeq" id="WP_405338082.1">
    <property type="nucleotide sequence ID" value="NZ_JBANFI010000003.1"/>
</dbReference>
<feature type="domain" description="Tr-type G" evidence="7">
    <location>
        <begin position="36"/>
        <end position="256"/>
    </location>
</feature>
<comment type="similarity">
    <text evidence="6">Belongs to the TRAFAC class translation factor GTPase superfamily. Classic translation factor GTPase family. CysN/NodQ subfamily.</text>
</comment>
<dbReference type="InterPro" id="IPR044139">
    <property type="entry name" value="CysN_NoDQ_III"/>
</dbReference>
<dbReference type="InterPro" id="IPR031157">
    <property type="entry name" value="G_TR_CS"/>
</dbReference>
<accession>A0ABW8PX34</accession>
<dbReference type="NCBIfam" id="NF004035">
    <property type="entry name" value="PRK05506.1"/>
    <property type="match status" value="1"/>
</dbReference>
<evidence type="ECO:0000256" key="4">
    <source>
        <dbReference type="ARBA" id="ARBA00022840"/>
    </source>
</evidence>
<dbReference type="PROSITE" id="PS00301">
    <property type="entry name" value="G_TR_1"/>
    <property type="match status" value="1"/>
</dbReference>
<dbReference type="GO" id="GO:0004781">
    <property type="term" value="F:sulfate adenylyltransferase (ATP) activity"/>
    <property type="evidence" value="ECO:0007669"/>
    <property type="project" value="UniProtKB-EC"/>
</dbReference>
<dbReference type="NCBIfam" id="TIGR00231">
    <property type="entry name" value="small_GTP"/>
    <property type="match status" value="1"/>
</dbReference>
<organism evidence="8 9">
    <name type="scientific">Marinospirillum alkalitolerans</name>
    <dbReference type="NCBI Taxonomy" id="3123374"/>
    <lineage>
        <taxon>Bacteria</taxon>
        <taxon>Pseudomonadati</taxon>
        <taxon>Pseudomonadota</taxon>
        <taxon>Gammaproteobacteria</taxon>
        <taxon>Oceanospirillales</taxon>
        <taxon>Oceanospirillaceae</taxon>
        <taxon>Marinospirillum</taxon>
    </lineage>
</organism>
<dbReference type="InterPro" id="IPR011779">
    <property type="entry name" value="SO4_adenylTrfase_lsu"/>
</dbReference>
<evidence type="ECO:0000313" key="8">
    <source>
        <dbReference type="EMBL" id="MFK7160414.1"/>
    </source>
</evidence>
<dbReference type="InterPro" id="IPR050100">
    <property type="entry name" value="TRAFAC_GTPase_members"/>
</dbReference>
<dbReference type="CDD" id="cd04166">
    <property type="entry name" value="CysN_ATPS"/>
    <property type="match status" value="1"/>
</dbReference>
<protein>
    <recommendedName>
        <fullName evidence="6">Sulfate adenylyltransferase subunit 1</fullName>
        <ecNumber evidence="6">2.7.7.4</ecNumber>
    </recommendedName>
    <alternativeName>
        <fullName evidence="6">ATP-sulfurylase large subunit</fullName>
    </alternativeName>
    <alternativeName>
        <fullName evidence="6">Sulfate adenylate transferase</fullName>
        <shortName evidence="6">SAT</shortName>
    </alternativeName>
</protein>
<reference evidence="8 9" key="1">
    <citation type="submission" date="2024-02" db="EMBL/GenBank/DDBJ databases">
        <title>Marinospirillum sp. MEB 164 isolated from Lonar lake sediment.</title>
        <authorList>
            <person name="Joshi A."/>
            <person name="Thite S."/>
        </authorList>
    </citation>
    <scope>NUCLEOTIDE SEQUENCE [LARGE SCALE GENOMIC DNA]</scope>
    <source>
        <strain evidence="8 9">MEB164</strain>
    </source>
</reference>
<dbReference type="InterPro" id="IPR054696">
    <property type="entry name" value="GTP-eEF1A_C"/>
</dbReference>
<dbReference type="CDD" id="cd03695">
    <property type="entry name" value="CysN_NodQ_II"/>
    <property type="match status" value="1"/>
</dbReference>
<comment type="catalytic activity">
    <reaction evidence="6">
        <text>sulfate + ATP + H(+) = adenosine 5'-phosphosulfate + diphosphate</text>
        <dbReference type="Rhea" id="RHEA:18133"/>
        <dbReference type="ChEBI" id="CHEBI:15378"/>
        <dbReference type="ChEBI" id="CHEBI:16189"/>
        <dbReference type="ChEBI" id="CHEBI:30616"/>
        <dbReference type="ChEBI" id="CHEBI:33019"/>
        <dbReference type="ChEBI" id="CHEBI:58243"/>
        <dbReference type="EC" id="2.7.7.4"/>
    </reaction>
</comment>
<keyword evidence="3 6" id="KW-0547">Nucleotide-binding</keyword>
<dbReference type="Gene3D" id="2.40.30.10">
    <property type="entry name" value="Translation factors"/>
    <property type="match status" value="2"/>
</dbReference>
<dbReference type="PROSITE" id="PS51722">
    <property type="entry name" value="G_TR_2"/>
    <property type="match status" value="1"/>
</dbReference>
<dbReference type="InterPro" id="IPR005225">
    <property type="entry name" value="Small_GTP-bd"/>
</dbReference>
<comment type="subunit">
    <text evidence="6">Heterodimer composed of CysD, the smaller subunit, and CysN.</text>
</comment>
<dbReference type="Pfam" id="PF00009">
    <property type="entry name" value="GTP_EFTU"/>
    <property type="match status" value="1"/>
</dbReference>
<dbReference type="PANTHER" id="PTHR23115">
    <property type="entry name" value="TRANSLATION FACTOR"/>
    <property type="match status" value="1"/>
</dbReference>